<feature type="domain" description="CENP-V/GFA" evidence="5">
    <location>
        <begin position="3"/>
        <end position="133"/>
    </location>
</feature>
<evidence type="ECO:0000259" key="5">
    <source>
        <dbReference type="PROSITE" id="PS51891"/>
    </source>
</evidence>
<protein>
    <recommendedName>
        <fullName evidence="5">CENP-V/GFA domain-containing protein</fullName>
    </recommendedName>
</protein>
<dbReference type="PANTHER" id="PTHR33337">
    <property type="entry name" value="GFA DOMAIN-CONTAINING PROTEIN"/>
    <property type="match status" value="1"/>
</dbReference>
<dbReference type="STRING" id="1336337.A0A3N4JG45"/>
<dbReference type="AlphaFoldDB" id="A0A3N4JG45"/>
<keyword evidence="4" id="KW-0456">Lyase</keyword>
<dbReference type="InterPro" id="IPR011057">
    <property type="entry name" value="Mss4-like_sf"/>
</dbReference>
<evidence type="ECO:0000256" key="2">
    <source>
        <dbReference type="ARBA" id="ARBA00022723"/>
    </source>
</evidence>
<dbReference type="Proteomes" id="UP000276215">
    <property type="component" value="Unassembled WGS sequence"/>
</dbReference>
<keyword evidence="7" id="KW-1185">Reference proteome</keyword>
<reference evidence="6 7" key="1">
    <citation type="journal article" date="2018" name="Nat. Ecol. Evol.">
        <title>Pezizomycetes genomes reveal the molecular basis of ectomycorrhizal truffle lifestyle.</title>
        <authorList>
            <person name="Murat C."/>
            <person name="Payen T."/>
            <person name="Noel B."/>
            <person name="Kuo A."/>
            <person name="Morin E."/>
            <person name="Chen J."/>
            <person name="Kohler A."/>
            <person name="Krizsan K."/>
            <person name="Balestrini R."/>
            <person name="Da Silva C."/>
            <person name="Montanini B."/>
            <person name="Hainaut M."/>
            <person name="Levati E."/>
            <person name="Barry K.W."/>
            <person name="Belfiori B."/>
            <person name="Cichocki N."/>
            <person name="Clum A."/>
            <person name="Dockter R.B."/>
            <person name="Fauchery L."/>
            <person name="Guy J."/>
            <person name="Iotti M."/>
            <person name="Le Tacon F."/>
            <person name="Lindquist E.A."/>
            <person name="Lipzen A."/>
            <person name="Malagnac F."/>
            <person name="Mello A."/>
            <person name="Molinier V."/>
            <person name="Miyauchi S."/>
            <person name="Poulain J."/>
            <person name="Riccioni C."/>
            <person name="Rubini A."/>
            <person name="Sitrit Y."/>
            <person name="Splivallo R."/>
            <person name="Traeger S."/>
            <person name="Wang M."/>
            <person name="Zifcakova L."/>
            <person name="Wipf D."/>
            <person name="Zambonelli A."/>
            <person name="Paolocci F."/>
            <person name="Nowrousian M."/>
            <person name="Ottonello S."/>
            <person name="Baldrian P."/>
            <person name="Spatafora J.W."/>
            <person name="Henrissat B."/>
            <person name="Nagy L.G."/>
            <person name="Aury J.M."/>
            <person name="Wincker P."/>
            <person name="Grigoriev I.V."/>
            <person name="Bonfante P."/>
            <person name="Martin F.M."/>
        </authorList>
    </citation>
    <scope>NUCLEOTIDE SEQUENCE [LARGE SCALE GENOMIC DNA]</scope>
    <source>
        <strain evidence="6 7">120613-1</strain>
    </source>
</reference>
<dbReference type="PROSITE" id="PS51891">
    <property type="entry name" value="CENP_V_GFA"/>
    <property type="match status" value="1"/>
</dbReference>
<evidence type="ECO:0000256" key="1">
    <source>
        <dbReference type="ARBA" id="ARBA00005495"/>
    </source>
</evidence>
<name>A0A3N4JG45_9PEZI</name>
<keyword evidence="3" id="KW-0862">Zinc</keyword>
<dbReference type="GO" id="GO:0046872">
    <property type="term" value="F:metal ion binding"/>
    <property type="evidence" value="ECO:0007669"/>
    <property type="project" value="UniProtKB-KW"/>
</dbReference>
<dbReference type="GO" id="GO:0016846">
    <property type="term" value="F:carbon-sulfur lyase activity"/>
    <property type="evidence" value="ECO:0007669"/>
    <property type="project" value="InterPro"/>
</dbReference>
<evidence type="ECO:0000256" key="3">
    <source>
        <dbReference type="ARBA" id="ARBA00022833"/>
    </source>
</evidence>
<dbReference type="PANTHER" id="PTHR33337:SF30">
    <property type="entry name" value="DUF636 DOMAIN PROTEIN (AFU_ORTHOLOGUE AFUA_1G03180)"/>
    <property type="match status" value="1"/>
</dbReference>
<proteinExistence type="inferred from homology"/>
<dbReference type="OrthoDB" id="1601230at2759"/>
<evidence type="ECO:0000313" key="6">
    <source>
        <dbReference type="EMBL" id="RPA97245.1"/>
    </source>
</evidence>
<keyword evidence="2" id="KW-0479">Metal-binding</keyword>
<dbReference type="SUPFAM" id="SSF51316">
    <property type="entry name" value="Mss4-like"/>
    <property type="match status" value="1"/>
</dbReference>
<organism evidence="6 7">
    <name type="scientific">Choiromyces venosus 120613-1</name>
    <dbReference type="NCBI Taxonomy" id="1336337"/>
    <lineage>
        <taxon>Eukaryota</taxon>
        <taxon>Fungi</taxon>
        <taxon>Dikarya</taxon>
        <taxon>Ascomycota</taxon>
        <taxon>Pezizomycotina</taxon>
        <taxon>Pezizomycetes</taxon>
        <taxon>Pezizales</taxon>
        <taxon>Tuberaceae</taxon>
        <taxon>Choiromyces</taxon>
    </lineage>
</organism>
<evidence type="ECO:0000313" key="7">
    <source>
        <dbReference type="Proteomes" id="UP000276215"/>
    </source>
</evidence>
<accession>A0A3N4JG45</accession>
<comment type="similarity">
    <text evidence="1">Belongs to the Gfa family.</text>
</comment>
<dbReference type="Pfam" id="PF04828">
    <property type="entry name" value="GFA"/>
    <property type="match status" value="1"/>
</dbReference>
<dbReference type="InterPro" id="IPR006913">
    <property type="entry name" value="CENP-V/GFA"/>
</dbReference>
<dbReference type="Gene3D" id="3.90.1590.10">
    <property type="entry name" value="glutathione-dependent formaldehyde- activating enzyme (gfa)"/>
    <property type="match status" value="1"/>
</dbReference>
<gene>
    <name evidence="6" type="ORF">L873DRAFT_1742456</name>
</gene>
<dbReference type="EMBL" id="ML120406">
    <property type="protein sequence ID" value="RPA97245.1"/>
    <property type="molecule type" value="Genomic_DNA"/>
</dbReference>
<sequence length="137" mass="15434">MNIPGHCHCGQLQWTTHLPTGSLPDKIICHCKNCKAFGGAYSVNMTVPKEQVEMTKGTPKIYTYTGHSGNPVDCYYCGNCTTHAYHHQRALGDRLTMRPLLWEHEMAQEGPVEMEVFAKDRCAFQPIIARSFDVMDS</sequence>
<evidence type="ECO:0000256" key="4">
    <source>
        <dbReference type="ARBA" id="ARBA00023239"/>
    </source>
</evidence>